<dbReference type="InterPro" id="IPR009784">
    <property type="entry name" value="DUF1349"/>
</dbReference>
<sequence>MFTPLPWLNEPPEWHAEGDTLTLKTGRETDFWNATFYGFVRHDGHFLPHRVAGDFTASVRFHAQWQAHYDQAGLMVRVDNANWMKTGIEFTDGQAHFSAVVTRDGWSDWSVLALPEAAVAGIEVRITRHGEALRVEYHVPETDWRLARLCHLRMGEAVEVGPMACSPQGGGLEVRFSGFSIEPPIARELHG</sequence>
<organism evidence="1 2">
    <name type="scientific">Devosia nitrariae</name>
    <dbReference type="NCBI Taxonomy" id="2071872"/>
    <lineage>
        <taxon>Bacteria</taxon>
        <taxon>Pseudomonadati</taxon>
        <taxon>Pseudomonadota</taxon>
        <taxon>Alphaproteobacteria</taxon>
        <taxon>Hyphomicrobiales</taxon>
        <taxon>Devosiaceae</taxon>
        <taxon>Devosia</taxon>
    </lineage>
</organism>
<name>A0ABQ5W6P2_9HYPH</name>
<dbReference type="SUPFAM" id="SSF49899">
    <property type="entry name" value="Concanavalin A-like lectins/glucanases"/>
    <property type="match status" value="1"/>
</dbReference>
<dbReference type="InterPro" id="IPR015987">
    <property type="entry name" value="UCP022704"/>
</dbReference>
<evidence type="ECO:0000313" key="2">
    <source>
        <dbReference type="Proteomes" id="UP001156691"/>
    </source>
</evidence>
<dbReference type="PANTHER" id="PTHR35332:SF2">
    <property type="entry name" value="REGULATION OF ENOLASE PROTEIN 1"/>
    <property type="match status" value="1"/>
</dbReference>
<evidence type="ECO:0000313" key="1">
    <source>
        <dbReference type="EMBL" id="GLQ55451.1"/>
    </source>
</evidence>
<protein>
    <recommendedName>
        <fullName evidence="3">DUF1349 domain-containing protein</fullName>
    </recommendedName>
</protein>
<proteinExistence type="predicted"/>
<dbReference type="Gene3D" id="2.60.120.200">
    <property type="match status" value="1"/>
</dbReference>
<dbReference type="Proteomes" id="UP001156691">
    <property type="component" value="Unassembled WGS sequence"/>
</dbReference>
<dbReference type="EMBL" id="BSNS01000011">
    <property type="protein sequence ID" value="GLQ55451.1"/>
    <property type="molecule type" value="Genomic_DNA"/>
</dbReference>
<evidence type="ECO:0008006" key="3">
    <source>
        <dbReference type="Google" id="ProtNLM"/>
    </source>
</evidence>
<dbReference type="RefSeq" id="WP_284340858.1">
    <property type="nucleotide sequence ID" value="NZ_BSNS01000011.1"/>
</dbReference>
<accession>A0ABQ5W6P2</accession>
<dbReference type="PANTHER" id="PTHR35332">
    <property type="entry name" value="REGULATION OF ENOLASE PROTEIN 1"/>
    <property type="match status" value="1"/>
</dbReference>
<gene>
    <name evidence="1" type="ORF">GCM10010862_27100</name>
</gene>
<dbReference type="Pfam" id="PF07081">
    <property type="entry name" value="DUF1349"/>
    <property type="match status" value="1"/>
</dbReference>
<comment type="caution">
    <text evidence="1">The sequence shown here is derived from an EMBL/GenBank/DDBJ whole genome shotgun (WGS) entry which is preliminary data.</text>
</comment>
<reference evidence="2" key="1">
    <citation type="journal article" date="2019" name="Int. J. Syst. Evol. Microbiol.">
        <title>The Global Catalogue of Microorganisms (GCM) 10K type strain sequencing project: providing services to taxonomists for standard genome sequencing and annotation.</title>
        <authorList>
            <consortium name="The Broad Institute Genomics Platform"/>
            <consortium name="The Broad Institute Genome Sequencing Center for Infectious Disease"/>
            <person name="Wu L."/>
            <person name="Ma J."/>
        </authorList>
    </citation>
    <scope>NUCLEOTIDE SEQUENCE [LARGE SCALE GENOMIC DNA]</scope>
    <source>
        <strain evidence="2">NBRC 112416</strain>
    </source>
</reference>
<dbReference type="PIRSF" id="PIRSF022704">
    <property type="entry name" value="UCP022704"/>
    <property type="match status" value="1"/>
</dbReference>
<keyword evidence="2" id="KW-1185">Reference proteome</keyword>
<dbReference type="InterPro" id="IPR013320">
    <property type="entry name" value="ConA-like_dom_sf"/>
</dbReference>